<proteinExistence type="predicted"/>
<name>X1IIN0_9ZZZZ</name>
<sequence length="47" mass="5165">MSDLSDSIKTTFKNLITIYQETANLLEDASSILEKSGYRCVHGNTVG</sequence>
<organism evidence="1">
    <name type="scientific">marine sediment metagenome</name>
    <dbReference type="NCBI Taxonomy" id="412755"/>
    <lineage>
        <taxon>unclassified sequences</taxon>
        <taxon>metagenomes</taxon>
        <taxon>ecological metagenomes</taxon>
    </lineage>
</organism>
<accession>X1IIN0</accession>
<feature type="non-terminal residue" evidence="1">
    <location>
        <position position="47"/>
    </location>
</feature>
<reference evidence="1" key="1">
    <citation type="journal article" date="2014" name="Front. Microbiol.">
        <title>High frequency of phylogenetically diverse reductive dehalogenase-homologous genes in deep subseafloor sedimentary metagenomes.</title>
        <authorList>
            <person name="Kawai M."/>
            <person name="Futagami T."/>
            <person name="Toyoda A."/>
            <person name="Takaki Y."/>
            <person name="Nishi S."/>
            <person name="Hori S."/>
            <person name="Arai W."/>
            <person name="Tsubouchi T."/>
            <person name="Morono Y."/>
            <person name="Uchiyama I."/>
            <person name="Ito T."/>
            <person name="Fujiyama A."/>
            <person name="Inagaki F."/>
            <person name="Takami H."/>
        </authorList>
    </citation>
    <scope>NUCLEOTIDE SEQUENCE</scope>
    <source>
        <strain evidence="1">Expedition CK06-06</strain>
    </source>
</reference>
<protein>
    <submittedName>
        <fullName evidence="1">Uncharacterized protein</fullName>
    </submittedName>
</protein>
<dbReference type="AlphaFoldDB" id="X1IIN0"/>
<comment type="caution">
    <text evidence="1">The sequence shown here is derived from an EMBL/GenBank/DDBJ whole genome shotgun (WGS) entry which is preliminary data.</text>
</comment>
<gene>
    <name evidence="1" type="ORF">S03H2_49019</name>
</gene>
<dbReference type="EMBL" id="BARU01030951">
    <property type="protein sequence ID" value="GAH69105.1"/>
    <property type="molecule type" value="Genomic_DNA"/>
</dbReference>
<evidence type="ECO:0000313" key="1">
    <source>
        <dbReference type="EMBL" id="GAH69105.1"/>
    </source>
</evidence>